<organism evidence="2 3">
    <name type="scientific">Candidula unifasciata</name>
    <dbReference type="NCBI Taxonomy" id="100452"/>
    <lineage>
        <taxon>Eukaryota</taxon>
        <taxon>Metazoa</taxon>
        <taxon>Spiralia</taxon>
        <taxon>Lophotrochozoa</taxon>
        <taxon>Mollusca</taxon>
        <taxon>Gastropoda</taxon>
        <taxon>Heterobranchia</taxon>
        <taxon>Euthyneura</taxon>
        <taxon>Panpulmonata</taxon>
        <taxon>Eupulmonata</taxon>
        <taxon>Stylommatophora</taxon>
        <taxon>Helicina</taxon>
        <taxon>Helicoidea</taxon>
        <taxon>Geomitridae</taxon>
        <taxon>Candidula</taxon>
    </lineage>
</organism>
<protein>
    <recommendedName>
        <fullName evidence="1">C-type lectin domain-containing protein</fullName>
    </recommendedName>
</protein>
<proteinExistence type="predicted"/>
<sequence length="178" mass="20605">MKYDNCRSFMYNQSTGLCTPGSWINEQHPPPSATEGQLFHSFDCNETPGFQLFHRPRFSACIWKSNKWLTYLQAKEDCRHHGGFLASVKTMDKLLLLEEEFGISEDVWVGCDEMREEGRFVWIEDGEVLPLGSPLFAEYQPDDREGDEDCLCLQQEGKKLGDWICSAFFHYFCEIPVP</sequence>
<dbReference type="EMBL" id="CAJHNH020002507">
    <property type="protein sequence ID" value="CAG5126945.1"/>
    <property type="molecule type" value="Genomic_DNA"/>
</dbReference>
<dbReference type="PROSITE" id="PS50041">
    <property type="entry name" value="C_TYPE_LECTIN_2"/>
    <property type="match status" value="1"/>
</dbReference>
<dbReference type="Proteomes" id="UP000678393">
    <property type="component" value="Unassembled WGS sequence"/>
</dbReference>
<dbReference type="SUPFAM" id="SSF56436">
    <property type="entry name" value="C-type lectin-like"/>
    <property type="match status" value="1"/>
</dbReference>
<keyword evidence="3" id="KW-1185">Reference proteome</keyword>
<evidence type="ECO:0000313" key="3">
    <source>
        <dbReference type="Proteomes" id="UP000678393"/>
    </source>
</evidence>
<evidence type="ECO:0000259" key="1">
    <source>
        <dbReference type="PROSITE" id="PS50041"/>
    </source>
</evidence>
<dbReference type="Pfam" id="PF00059">
    <property type="entry name" value="Lectin_C"/>
    <property type="match status" value="1"/>
</dbReference>
<gene>
    <name evidence="2" type="ORF">CUNI_LOCUS12503</name>
</gene>
<dbReference type="InterPro" id="IPR016187">
    <property type="entry name" value="CTDL_fold"/>
</dbReference>
<dbReference type="Gene3D" id="3.10.100.10">
    <property type="entry name" value="Mannose-Binding Protein A, subunit A"/>
    <property type="match status" value="1"/>
</dbReference>
<dbReference type="InterPro" id="IPR016186">
    <property type="entry name" value="C-type_lectin-like/link_sf"/>
</dbReference>
<dbReference type="OrthoDB" id="441660at2759"/>
<feature type="domain" description="C-type lectin" evidence="1">
    <location>
        <begin position="57"/>
        <end position="174"/>
    </location>
</feature>
<dbReference type="PANTHER" id="PTHR22801:SF63">
    <property type="entry name" value="C-TYPE LECTIN DOMAIN-CONTAINING PROTEIN"/>
    <property type="match status" value="1"/>
</dbReference>
<dbReference type="AlphaFoldDB" id="A0A8S3ZG52"/>
<dbReference type="PANTHER" id="PTHR22801">
    <property type="entry name" value="LITHOSTATHINE"/>
    <property type="match status" value="1"/>
</dbReference>
<comment type="caution">
    <text evidence="2">The sequence shown here is derived from an EMBL/GenBank/DDBJ whole genome shotgun (WGS) entry which is preliminary data.</text>
</comment>
<evidence type="ECO:0000313" key="2">
    <source>
        <dbReference type="EMBL" id="CAG5126945.1"/>
    </source>
</evidence>
<dbReference type="InterPro" id="IPR001304">
    <property type="entry name" value="C-type_lectin-like"/>
</dbReference>
<reference evidence="2" key="1">
    <citation type="submission" date="2021-04" db="EMBL/GenBank/DDBJ databases">
        <authorList>
            <consortium name="Molecular Ecology Group"/>
        </authorList>
    </citation>
    <scope>NUCLEOTIDE SEQUENCE</scope>
</reference>
<dbReference type="CDD" id="cd00037">
    <property type="entry name" value="CLECT"/>
    <property type="match status" value="1"/>
</dbReference>
<name>A0A8S3ZG52_9EUPU</name>
<accession>A0A8S3ZG52</accession>
<dbReference type="InterPro" id="IPR050801">
    <property type="entry name" value="Ca-Dep_Lectins_ImmuneDev"/>
</dbReference>